<feature type="compositionally biased region" description="Basic and acidic residues" evidence="1">
    <location>
        <begin position="78"/>
        <end position="93"/>
    </location>
</feature>
<dbReference type="GO" id="GO:0034220">
    <property type="term" value="P:monoatomic ion transmembrane transport"/>
    <property type="evidence" value="ECO:0007669"/>
    <property type="project" value="UniProtKB-KW"/>
</dbReference>
<gene>
    <name evidence="3" type="ORF">X975_15631</name>
</gene>
<dbReference type="AlphaFoldDB" id="A0A087SXT5"/>
<sequence length="203" mass="23444">MLCGDWKQPMVNTVLFTSCASDLLMLIFVLIGNFVVINLFLGVVFYIFFYKSHPRSIYSKDKLQNAIQIILHRQESISKRKPNSKETKIEEPHTSNSGSSEMVSEMQDSFNNSFRKSKKKKLLRNQKEMEIIEDVSSEYMADCCPALCYFCCSFCKADENPVLWQNWADVRCRLYCFVETRLFRTAVSLVIALSVAVLIVDRS</sequence>
<keyword evidence="2" id="KW-0812">Transmembrane</keyword>
<proteinExistence type="predicted"/>
<dbReference type="OrthoDB" id="6412544at2759"/>
<evidence type="ECO:0000313" key="3">
    <source>
        <dbReference type="EMBL" id="KFM57674.1"/>
    </source>
</evidence>
<evidence type="ECO:0000256" key="2">
    <source>
        <dbReference type="SAM" id="Phobius"/>
    </source>
</evidence>
<name>A0A087SXT5_STEMI</name>
<dbReference type="Proteomes" id="UP000054359">
    <property type="component" value="Unassembled WGS sequence"/>
</dbReference>
<feature type="transmembrane region" description="Helical" evidence="2">
    <location>
        <begin position="182"/>
        <end position="200"/>
    </location>
</feature>
<reference evidence="3 4" key="1">
    <citation type="submission" date="2013-11" db="EMBL/GenBank/DDBJ databases">
        <title>Genome sequencing of Stegodyphus mimosarum.</title>
        <authorList>
            <person name="Bechsgaard J."/>
        </authorList>
    </citation>
    <scope>NUCLEOTIDE SEQUENCE [LARGE SCALE GENOMIC DNA]</scope>
</reference>
<dbReference type="PROSITE" id="PS51257">
    <property type="entry name" value="PROKAR_LIPOPROTEIN"/>
    <property type="match status" value="1"/>
</dbReference>
<protein>
    <submittedName>
        <fullName evidence="3">Sodium channel protein para</fullName>
    </submittedName>
</protein>
<dbReference type="STRING" id="407821.A0A087SXT5"/>
<accession>A0A087SXT5</accession>
<keyword evidence="3" id="KW-0406">Ion transport</keyword>
<feature type="transmembrane region" description="Helical" evidence="2">
    <location>
        <begin position="23"/>
        <end position="50"/>
    </location>
</feature>
<keyword evidence="4" id="KW-1185">Reference proteome</keyword>
<keyword evidence="2" id="KW-0472">Membrane</keyword>
<feature type="non-terminal residue" evidence="3">
    <location>
        <position position="203"/>
    </location>
</feature>
<keyword evidence="2" id="KW-1133">Transmembrane helix</keyword>
<evidence type="ECO:0000313" key="4">
    <source>
        <dbReference type="Proteomes" id="UP000054359"/>
    </source>
</evidence>
<feature type="region of interest" description="Disordered" evidence="1">
    <location>
        <begin position="78"/>
        <end position="102"/>
    </location>
</feature>
<evidence type="ECO:0000256" key="1">
    <source>
        <dbReference type="SAM" id="MobiDB-lite"/>
    </source>
</evidence>
<organism evidence="3 4">
    <name type="scientific">Stegodyphus mimosarum</name>
    <name type="common">African social velvet spider</name>
    <dbReference type="NCBI Taxonomy" id="407821"/>
    <lineage>
        <taxon>Eukaryota</taxon>
        <taxon>Metazoa</taxon>
        <taxon>Ecdysozoa</taxon>
        <taxon>Arthropoda</taxon>
        <taxon>Chelicerata</taxon>
        <taxon>Arachnida</taxon>
        <taxon>Araneae</taxon>
        <taxon>Araneomorphae</taxon>
        <taxon>Entelegynae</taxon>
        <taxon>Eresoidea</taxon>
        <taxon>Eresidae</taxon>
        <taxon>Stegodyphus</taxon>
    </lineage>
</organism>
<keyword evidence="3" id="KW-0407">Ion channel</keyword>
<keyword evidence="3" id="KW-0813">Transport</keyword>
<dbReference type="EMBL" id="KK112443">
    <property type="protein sequence ID" value="KFM57674.1"/>
    <property type="molecule type" value="Genomic_DNA"/>
</dbReference>